<gene>
    <name evidence="1" type="ORF">TRICI_000274</name>
</gene>
<protein>
    <submittedName>
        <fullName evidence="1">Uncharacterized protein</fullName>
    </submittedName>
</protein>
<dbReference type="EMBL" id="SWFS01000026">
    <property type="protein sequence ID" value="KAA8917581.1"/>
    <property type="molecule type" value="Genomic_DNA"/>
</dbReference>
<name>A0A642VDV5_9ASCO</name>
<sequence length="248" mass="28242">MSEILRAVPGREMTISSVMEYVVSQPQEVIDGKAERLFCESQFQVENIVLIKCYERYLTVNLHDFSPERTLAMIPQVEKRWSESVIRCGCHSADRKIRNLELALHTASQTPERIRDIVIEKVGPGPERERLSNAIKAVRPRIGAIQSYIRHLRGLRPNVQVGPPTRQDYINCFRAIKSRPEHAVEYIFGEPVSGDGIFIRTSSLLGFFTPDNQEIPEHIQLAGHQLKAIFQGERAVVNDELDDVLDNI</sequence>
<comment type="caution">
    <text evidence="1">The sequence shown here is derived from an EMBL/GenBank/DDBJ whole genome shotgun (WGS) entry which is preliminary data.</text>
</comment>
<proteinExistence type="predicted"/>
<organism evidence="1 2">
    <name type="scientific">Trichomonascus ciferrii</name>
    <dbReference type="NCBI Taxonomy" id="44093"/>
    <lineage>
        <taxon>Eukaryota</taxon>
        <taxon>Fungi</taxon>
        <taxon>Dikarya</taxon>
        <taxon>Ascomycota</taxon>
        <taxon>Saccharomycotina</taxon>
        <taxon>Dipodascomycetes</taxon>
        <taxon>Dipodascales</taxon>
        <taxon>Trichomonascaceae</taxon>
        <taxon>Trichomonascus</taxon>
        <taxon>Trichomonascus ciferrii complex</taxon>
    </lineage>
</organism>
<keyword evidence="2" id="KW-1185">Reference proteome</keyword>
<evidence type="ECO:0000313" key="1">
    <source>
        <dbReference type="EMBL" id="KAA8917581.1"/>
    </source>
</evidence>
<dbReference type="AlphaFoldDB" id="A0A642VDV5"/>
<reference evidence="1" key="1">
    <citation type="journal article" date="2019" name="G3 (Bethesda)">
        <title>Genome Assemblies of Two Rare Opportunistic Yeast Pathogens: Diutina rugosa (syn. Candida rugosa) and Trichomonascus ciferrii (syn. Candida ciferrii).</title>
        <authorList>
            <person name="Mixao V."/>
            <person name="Saus E."/>
            <person name="Hansen A.P."/>
            <person name="Lass-Florl C."/>
            <person name="Gabaldon T."/>
        </authorList>
    </citation>
    <scope>NUCLEOTIDE SEQUENCE</scope>
    <source>
        <strain evidence="1">CBS 4856</strain>
    </source>
</reference>
<dbReference type="VEuPathDB" id="FungiDB:TRICI_000274"/>
<accession>A0A642VDV5</accession>
<evidence type="ECO:0000313" key="2">
    <source>
        <dbReference type="Proteomes" id="UP000761534"/>
    </source>
</evidence>
<dbReference type="Proteomes" id="UP000761534">
    <property type="component" value="Unassembled WGS sequence"/>
</dbReference>